<sequence length="283" mass="30120">MRVLIVGGSGVVGSRLIPPLVADGHQVVATTRRERNASFLRELGATGVTVDVFDAPHTEAVVRDTAPDLIVDQLTDLSDFDFEANARLRRAGTANLVAAAQAAGVERIIAQSIAWAYEPGDTPALETDPLIEDTAVAVMEAHVRRMPRSTILRYGRFYGPGTWYADGGRVANAATAGLLLATPAIASFVHIDDVITATVAAIDWPDGVYNIVDGDPAPAEVWMPVLARGIGAPTPRPVPLPTHQALGRPVSNTKARALGWVPAYPSWRDGFPGADGDHRRDSR</sequence>
<organism evidence="2 3">
    <name type="scientific">Actinotalea soli</name>
    <dbReference type="NCBI Taxonomy" id="2819234"/>
    <lineage>
        <taxon>Bacteria</taxon>
        <taxon>Bacillati</taxon>
        <taxon>Actinomycetota</taxon>
        <taxon>Actinomycetes</taxon>
        <taxon>Micrococcales</taxon>
        <taxon>Cellulomonadaceae</taxon>
        <taxon>Actinotalea</taxon>
    </lineage>
</organism>
<dbReference type="SUPFAM" id="SSF51735">
    <property type="entry name" value="NAD(P)-binding Rossmann-fold domains"/>
    <property type="match status" value="1"/>
</dbReference>
<dbReference type="InterPro" id="IPR051783">
    <property type="entry name" value="NAD(P)-dependent_oxidoreduct"/>
</dbReference>
<feature type="domain" description="NAD-dependent epimerase/dehydratase" evidence="1">
    <location>
        <begin position="3"/>
        <end position="211"/>
    </location>
</feature>
<name>A0A939RWC3_9CELL</name>
<comment type="caution">
    <text evidence="2">The sequence shown here is derived from an EMBL/GenBank/DDBJ whole genome shotgun (WGS) entry which is preliminary data.</text>
</comment>
<dbReference type="InterPro" id="IPR036291">
    <property type="entry name" value="NAD(P)-bd_dom_sf"/>
</dbReference>
<dbReference type="GO" id="GO:0005737">
    <property type="term" value="C:cytoplasm"/>
    <property type="evidence" value="ECO:0007669"/>
    <property type="project" value="TreeGrafter"/>
</dbReference>
<dbReference type="AlphaFoldDB" id="A0A939RWC3"/>
<dbReference type="Gene3D" id="3.40.50.720">
    <property type="entry name" value="NAD(P)-binding Rossmann-like Domain"/>
    <property type="match status" value="1"/>
</dbReference>
<dbReference type="Pfam" id="PF01370">
    <property type="entry name" value="Epimerase"/>
    <property type="match status" value="1"/>
</dbReference>
<protein>
    <submittedName>
        <fullName evidence="2">NAD(P)-dependent oxidoreductase</fullName>
    </submittedName>
</protein>
<dbReference type="EMBL" id="JAGEMK010000006">
    <property type="protein sequence ID" value="MBO1752498.1"/>
    <property type="molecule type" value="Genomic_DNA"/>
</dbReference>
<dbReference type="PANTHER" id="PTHR48079:SF6">
    <property type="entry name" value="NAD(P)-BINDING DOMAIN-CONTAINING PROTEIN-RELATED"/>
    <property type="match status" value="1"/>
</dbReference>
<reference evidence="2" key="1">
    <citation type="submission" date="2021-03" db="EMBL/GenBank/DDBJ databases">
        <title>Actinotalea soli sp. nov., isolated from soil.</title>
        <authorList>
            <person name="Ping W."/>
            <person name="Zhang J."/>
        </authorList>
    </citation>
    <scope>NUCLEOTIDE SEQUENCE</scope>
    <source>
        <strain evidence="2">BY-33</strain>
    </source>
</reference>
<evidence type="ECO:0000313" key="2">
    <source>
        <dbReference type="EMBL" id="MBO1752498.1"/>
    </source>
</evidence>
<dbReference type="InterPro" id="IPR001509">
    <property type="entry name" value="Epimerase_deHydtase"/>
</dbReference>
<dbReference type="Proteomes" id="UP000664209">
    <property type="component" value="Unassembled WGS sequence"/>
</dbReference>
<gene>
    <name evidence="2" type="ORF">J4G33_11865</name>
</gene>
<dbReference type="PANTHER" id="PTHR48079">
    <property type="entry name" value="PROTEIN YEEZ"/>
    <property type="match status" value="1"/>
</dbReference>
<evidence type="ECO:0000313" key="3">
    <source>
        <dbReference type="Proteomes" id="UP000664209"/>
    </source>
</evidence>
<dbReference type="RefSeq" id="WP_208056184.1">
    <property type="nucleotide sequence ID" value="NZ_JAGEMK010000006.1"/>
</dbReference>
<evidence type="ECO:0000259" key="1">
    <source>
        <dbReference type="Pfam" id="PF01370"/>
    </source>
</evidence>
<keyword evidence="3" id="KW-1185">Reference proteome</keyword>
<dbReference type="GO" id="GO:0004029">
    <property type="term" value="F:aldehyde dehydrogenase (NAD+) activity"/>
    <property type="evidence" value="ECO:0007669"/>
    <property type="project" value="TreeGrafter"/>
</dbReference>
<proteinExistence type="predicted"/>
<accession>A0A939RWC3</accession>